<dbReference type="PANTHER" id="PTHR10566:SF113">
    <property type="entry name" value="PROTEIN ACTIVITY OF BC1 COMPLEX KINASE 7, CHLOROPLASTIC"/>
    <property type="match status" value="1"/>
</dbReference>
<dbReference type="InterPro" id="IPR004147">
    <property type="entry name" value="ABC1_dom"/>
</dbReference>
<dbReference type="InterPro" id="IPR050154">
    <property type="entry name" value="UbiB_kinase"/>
</dbReference>
<comment type="similarity">
    <text evidence="1">Belongs to the protein kinase superfamily. ADCK protein kinase family.</text>
</comment>
<dbReference type="AlphaFoldDB" id="A0A7U4J6J2"/>
<gene>
    <name evidence="4" type="ORF">TS85_04010</name>
</gene>
<keyword evidence="2" id="KW-1133">Transmembrane helix</keyword>
<dbReference type="KEGG" id="sphi:TS85_04010"/>
<keyword evidence="2" id="KW-0812">Transmembrane</keyword>
<dbReference type="PANTHER" id="PTHR10566">
    <property type="entry name" value="CHAPERONE-ACTIVITY OF BC1 COMPLEX CABC1 -RELATED"/>
    <property type="match status" value="1"/>
</dbReference>
<dbReference type="CDD" id="cd05121">
    <property type="entry name" value="ABC1_ADCK3-like"/>
    <property type="match status" value="1"/>
</dbReference>
<sequence length="512" mass="57592">MPRTLRRAARLAWVLLHRLAPVLPRPTSARLYPAIRRAIEDLGLTYLKFGQFMAMRFDILPPALCQELARLFEAVEPVPFADIHAVIAAELGAAPEHLYDRLDPVPIASASVAQVHVAWTRAGEKVAVKVQRPGIGPIFEADMRLLAAYGGMLDRLGLSSVFSVRETVEEFAQWTRGELDFTQEGHVAERLRREAGPWERFPRIHWDLTSRRVLTSEFIEGPTLGKVLARMEQLGDGPEAEAELRRTFPSLDLSLFSHNLVQSVLHQLFSRGFFHGDPHPGNVIVGLDNQVTFVDFGIFGALHPRQRCVLARQIQRISIGDVDGCYDCVRQQYVAATDRTDWRAFERETKDRLRAWYRASMDPSSSLKARHLGNHSGEIIDAARRHGLRGGSSTLLYWRALYMLDASALKLGAHVDLFAEMALFFRSQGKDTARLPALYGAPDAVIDPARSTARRRIATRLASGATVRDRRVRRLWSDQSRRQRDRAAYHLVLLLVLLGGVFWLLKPLPGAA</sequence>
<keyword evidence="2" id="KW-0472">Membrane</keyword>
<dbReference type="Proteomes" id="UP000032300">
    <property type="component" value="Chromosome"/>
</dbReference>
<keyword evidence="5" id="KW-1185">Reference proteome</keyword>
<accession>A0A7U4J6J2</accession>
<evidence type="ECO:0000256" key="2">
    <source>
        <dbReference type="SAM" id="Phobius"/>
    </source>
</evidence>
<reference evidence="4 5" key="2">
    <citation type="submission" date="2015-02" db="EMBL/GenBank/DDBJ databases">
        <title>The complete genome of Sphingomonas hengshuiensis sp. WHSC-8 isolated from soil of Hengshui Lake.</title>
        <authorList>
            <person name="Wei S."/>
            <person name="Guo J."/>
            <person name="Su C."/>
            <person name="Wu R."/>
            <person name="Zhang Z."/>
            <person name="Liang K."/>
            <person name="Li H."/>
            <person name="Wang T."/>
            <person name="Liu H."/>
            <person name="Zhang C."/>
            <person name="Li Z."/>
            <person name="Wang Q."/>
            <person name="Meng J."/>
        </authorList>
    </citation>
    <scope>NUCLEOTIDE SEQUENCE [LARGE SCALE GENOMIC DNA]</scope>
    <source>
        <strain evidence="4 5">WHSC-8</strain>
    </source>
</reference>
<organism evidence="4 5">
    <name type="scientific">Sphingomonas hengshuiensis</name>
    <dbReference type="NCBI Taxonomy" id="1609977"/>
    <lineage>
        <taxon>Bacteria</taxon>
        <taxon>Pseudomonadati</taxon>
        <taxon>Pseudomonadota</taxon>
        <taxon>Alphaproteobacteria</taxon>
        <taxon>Sphingomonadales</taxon>
        <taxon>Sphingomonadaceae</taxon>
        <taxon>Sphingomonas</taxon>
    </lineage>
</organism>
<protein>
    <recommendedName>
        <fullName evidence="3">ABC1 atypical kinase-like domain-containing protein</fullName>
    </recommendedName>
</protein>
<dbReference type="Pfam" id="PF03109">
    <property type="entry name" value="ABC1"/>
    <property type="match status" value="1"/>
</dbReference>
<reference evidence="4 5" key="1">
    <citation type="journal article" date="2015" name="Int. J. Syst. Evol. Microbiol.">
        <title>Sphingomonas hengshuiensis sp. nov., isolated from lake wetland.</title>
        <authorList>
            <person name="Wei S."/>
            <person name="Wang T."/>
            <person name="Liu H."/>
            <person name="Zhang C."/>
            <person name="Guo J."/>
            <person name="Wang Q."/>
            <person name="Liang K."/>
            <person name="Zhang Z."/>
        </authorList>
    </citation>
    <scope>NUCLEOTIDE SEQUENCE [LARGE SCALE GENOMIC DNA]</scope>
    <source>
        <strain evidence="4 5">WHSC-8</strain>
    </source>
</reference>
<dbReference type="EMBL" id="CP010836">
    <property type="protein sequence ID" value="AJP71162.1"/>
    <property type="molecule type" value="Genomic_DNA"/>
</dbReference>
<evidence type="ECO:0000259" key="3">
    <source>
        <dbReference type="Pfam" id="PF03109"/>
    </source>
</evidence>
<proteinExistence type="inferred from homology"/>
<feature type="domain" description="ABC1 atypical kinase-like" evidence="3">
    <location>
        <begin position="71"/>
        <end position="326"/>
    </location>
</feature>
<feature type="transmembrane region" description="Helical" evidence="2">
    <location>
        <begin position="487"/>
        <end position="505"/>
    </location>
</feature>
<name>A0A7U4J6J2_9SPHN</name>
<dbReference type="SUPFAM" id="SSF56112">
    <property type="entry name" value="Protein kinase-like (PK-like)"/>
    <property type="match status" value="1"/>
</dbReference>
<evidence type="ECO:0000256" key="1">
    <source>
        <dbReference type="ARBA" id="ARBA00009670"/>
    </source>
</evidence>
<evidence type="ECO:0000313" key="5">
    <source>
        <dbReference type="Proteomes" id="UP000032300"/>
    </source>
</evidence>
<dbReference type="InterPro" id="IPR011009">
    <property type="entry name" value="Kinase-like_dom_sf"/>
</dbReference>
<evidence type="ECO:0000313" key="4">
    <source>
        <dbReference type="EMBL" id="AJP71162.1"/>
    </source>
</evidence>